<evidence type="ECO:0000313" key="1">
    <source>
        <dbReference type="EMBL" id="KAL2797816.1"/>
    </source>
</evidence>
<comment type="caution">
    <text evidence="1">The sequence shown here is derived from an EMBL/GenBank/DDBJ whole genome shotgun (WGS) entry which is preliminary data.</text>
</comment>
<evidence type="ECO:0000313" key="2">
    <source>
        <dbReference type="Proteomes" id="UP001610563"/>
    </source>
</evidence>
<dbReference type="PANTHER" id="PTHR41773:SF1">
    <property type="entry name" value="RELA_SPOT DOMAIN-CONTAINING PROTEIN"/>
    <property type="match status" value="1"/>
</dbReference>
<proteinExistence type="predicted"/>
<organism evidence="1 2">
    <name type="scientific">Aspergillus keveii</name>
    <dbReference type="NCBI Taxonomy" id="714993"/>
    <lineage>
        <taxon>Eukaryota</taxon>
        <taxon>Fungi</taxon>
        <taxon>Dikarya</taxon>
        <taxon>Ascomycota</taxon>
        <taxon>Pezizomycotina</taxon>
        <taxon>Eurotiomycetes</taxon>
        <taxon>Eurotiomycetidae</taxon>
        <taxon>Eurotiales</taxon>
        <taxon>Aspergillaceae</taxon>
        <taxon>Aspergillus</taxon>
        <taxon>Aspergillus subgen. Nidulantes</taxon>
    </lineage>
</organism>
<accession>A0ABR4GFI5</accession>
<dbReference type="EMBL" id="JBFTWV010000017">
    <property type="protein sequence ID" value="KAL2797816.1"/>
    <property type="molecule type" value="Genomic_DNA"/>
</dbReference>
<dbReference type="PANTHER" id="PTHR41773">
    <property type="entry name" value="GTP PYROPHOSPHATASE-RELATED"/>
    <property type="match status" value="1"/>
</dbReference>
<reference evidence="1 2" key="1">
    <citation type="submission" date="2024-07" db="EMBL/GenBank/DDBJ databases">
        <title>Section-level genome sequencing and comparative genomics of Aspergillus sections Usti and Cavernicolus.</title>
        <authorList>
            <consortium name="Lawrence Berkeley National Laboratory"/>
            <person name="Nybo J.L."/>
            <person name="Vesth T.C."/>
            <person name="Theobald S."/>
            <person name="Frisvad J.C."/>
            <person name="Larsen T.O."/>
            <person name="Kjaerboelling I."/>
            <person name="Rothschild-Mancinelli K."/>
            <person name="Lyhne E.K."/>
            <person name="Kogle M.E."/>
            <person name="Barry K."/>
            <person name="Clum A."/>
            <person name="Na H."/>
            <person name="Ledsgaard L."/>
            <person name="Lin J."/>
            <person name="Lipzen A."/>
            <person name="Kuo A."/>
            <person name="Riley R."/>
            <person name="Mondo S."/>
            <person name="Labutti K."/>
            <person name="Haridas S."/>
            <person name="Pangalinan J."/>
            <person name="Salamov A.A."/>
            <person name="Simmons B.A."/>
            <person name="Magnuson J.K."/>
            <person name="Chen J."/>
            <person name="Drula E."/>
            <person name="Henrissat B."/>
            <person name="Wiebenga A."/>
            <person name="Lubbers R.J."/>
            <person name="Gomes A.C."/>
            <person name="Makela M.R."/>
            <person name="Stajich J."/>
            <person name="Grigoriev I.V."/>
            <person name="Mortensen U.H."/>
            <person name="De Vries R.P."/>
            <person name="Baker S.E."/>
            <person name="Andersen M.R."/>
        </authorList>
    </citation>
    <scope>NUCLEOTIDE SEQUENCE [LARGE SCALE GENOMIC DNA]</scope>
    <source>
        <strain evidence="1 2">CBS 209.92</strain>
    </source>
</reference>
<sequence>MTDIAESMGSVGRYFAEQKALTRGPLQSQRDLEEVLKLWVAEKRDPQIPLGSLKPVWQIMSIEGLQDIDELEEYFDRTLFDPRLENVHFAPLPHTVATYLIEHMLVRPWDQKSREEARQAERAEAQRDKIRIIRDSFLWLRDLLGFVGTWGKELFPTHDVNSDVQRESAIRQKLSWLQNEEPKSFLQKSYSRNSLDEEDESKINDLWNIFVGSHSLSVKYAFCLAQLGAKGSWEPSGNGGPVSDEWFEYNQVISGLLVCEDRYSSKQ</sequence>
<keyword evidence="2" id="KW-1185">Reference proteome</keyword>
<name>A0ABR4GFI5_9EURO</name>
<dbReference type="Proteomes" id="UP001610563">
    <property type="component" value="Unassembled WGS sequence"/>
</dbReference>
<protein>
    <submittedName>
        <fullName evidence="1">Uncharacterized protein</fullName>
    </submittedName>
</protein>
<gene>
    <name evidence="1" type="ORF">BJX66DRAFT_83180</name>
</gene>